<feature type="non-terminal residue" evidence="2">
    <location>
        <position position="1"/>
    </location>
</feature>
<comment type="caution">
    <text evidence="2">The sequence shown here is derived from an EMBL/GenBank/DDBJ whole genome shotgun (WGS) entry which is preliminary data.</text>
</comment>
<name>A0A699S3E0_TANCI</name>
<protein>
    <recommendedName>
        <fullName evidence="3">Integrase, catalytic region, zinc finger, CCHC-type, peptidase aspartic, catalytic</fullName>
    </recommendedName>
</protein>
<proteinExistence type="predicted"/>
<evidence type="ECO:0000313" key="2">
    <source>
        <dbReference type="EMBL" id="GFC91960.1"/>
    </source>
</evidence>
<dbReference type="EMBL" id="BKCJ011134766">
    <property type="protein sequence ID" value="GFC91960.1"/>
    <property type="molecule type" value="Genomic_DNA"/>
</dbReference>
<reference evidence="2" key="1">
    <citation type="journal article" date="2019" name="Sci. Rep.">
        <title>Draft genome of Tanacetum cinerariifolium, the natural source of mosquito coil.</title>
        <authorList>
            <person name="Yamashiro T."/>
            <person name="Shiraishi A."/>
            <person name="Satake H."/>
            <person name="Nakayama K."/>
        </authorList>
    </citation>
    <scope>NUCLEOTIDE SEQUENCE</scope>
</reference>
<feature type="region of interest" description="Disordered" evidence="1">
    <location>
        <begin position="72"/>
        <end position="101"/>
    </location>
</feature>
<organism evidence="2">
    <name type="scientific">Tanacetum cinerariifolium</name>
    <name type="common">Dalmatian daisy</name>
    <name type="synonym">Chrysanthemum cinerariifolium</name>
    <dbReference type="NCBI Taxonomy" id="118510"/>
    <lineage>
        <taxon>Eukaryota</taxon>
        <taxon>Viridiplantae</taxon>
        <taxon>Streptophyta</taxon>
        <taxon>Embryophyta</taxon>
        <taxon>Tracheophyta</taxon>
        <taxon>Spermatophyta</taxon>
        <taxon>Magnoliopsida</taxon>
        <taxon>eudicotyledons</taxon>
        <taxon>Gunneridae</taxon>
        <taxon>Pentapetalae</taxon>
        <taxon>asterids</taxon>
        <taxon>campanulids</taxon>
        <taxon>Asterales</taxon>
        <taxon>Asteraceae</taxon>
        <taxon>Asteroideae</taxon>
        <taxon>Anthemideae</taxon>
        <taxon>Anthemidinae</taxon>
        <taxon>Tanacetum</taxon>
    </lineage>
</organism>
<gene>
    <name evidence="2" type="ORF">Tci_863930</name>
</gene>
<feature type="non-terminal residue" evidence="2">
    <location>
        <position position="225"/>
    </location>
</feature>
<feature type="compositionally biased region" description="Polar residues" evidence="1">
    <location>
        <begin position="74"/>
        <end position="101"/>
    </location>
</feature>
<evidence type="ECO:0008006" key="3">
    <source>
        <dbReference type="Google" id="ProtNLM"/>
    </source>
</evidence>
<evidence type="ECO:0000256" key="1">
    <source>
        <dbReference type="SAM" id="MobiDB-lite"/>
    </source>
</evidence>
<accession>A0A699S3E0</accession>
<sequence>QPKADIGIFIGYAPTKKAFQQFRTRTLRNDSCNNQFRTRAQPLFDELLNPPLSVDNQDAEVIAPIAEVIPQVADDSTGSPSSIEVDQDAPSPSKSLTPTEIQSPVTLRDVGNDNLDIEVAHMRNDLLPSVPITEVASGHSSSTESPQINVQPNHPMTYLNSKWTKDHPLNCIIGPLSRPVSTRLQLHEQALFCYYDAFQTSVEPKTYKEALTQACWIEAMQEELH</sequence>
<dbReference type="AlphaFoldDB" id="A0A699S3E0"/>